<dbReference type="Proteomes" id="UP001154240">
    <property type="component" value="Unassembled WGS sequence"/>
</dbReference>
<evidence type="ECO:0000256" key="1">
    <source>
        <dbReference type="ARBA" id="ARBA00022603"/>
    </source>
</evidence>
<dbReference type="GO" id="GO:0032259">
    <property type="term" value="P:methylation"/>
    <property type="evidence" value="ECO:0007669"/>
    <property type="project" value="UniProtKB-KW"/>
</dbReference>
<dbReference type="Pfam" id="PF02086">
    <property type="entry name" value="MethyltransfD12"/>
    <property type="match status" value="1"/>
</dbReference>
<dbReference type="EMBL" id="JAPHEH010000001">
    <property type="protein sequence ID" value="MDG4475451.1"/>
    <property type="molecule type" value="Genomic_DNA"/>
</dbReference>
<dbReference type="RefSeq" id="WP_307632423.1">
    <property type="nucleotide sequence ID" value="NZ_JAPHEH010000001.1"/>
</dbReference>
<organism evidence="4 5">
    <name type="scientific">Thiovibrio frasassiensis</name>
    <dbReference type="NCBI Taxonomy" id="2984131"/>
    <lineage>
        <taxon>Bacteria</taxon>
        <taxon>Pseudomonadati</taxon>
        <taxon>Thermodesulfobacteriota</taxon>
        <taxon>Desulfobulbia</taxon>
        <taxon>Desulfobulbales</taxon>
        <taxon>Thiovibrionaceae</taxon>
        <taxon>Thiovibrio</taxon>
    </lineage>
</organism>
<comment type="caution">
    <text evidence="4">The sequence shown here is derived from an EMBL/GenBank/DDBJ whole genome shotgun (WGS) entry which is preliminary data.</text>
</comment>
<keyword evidence="1 4" id="KW-0489">Methyltransferase</keyword>
<protein>
    <submittedName>
        <fullName evidence="4">DNA adenine methylase</fullName>
    </submittedName>
</protein>
<reference evidence="4" key="1">
    <citation type="journal article" date="2022" name="bioRxiv">
        <title>Thiovibrio frasassiensisgen. nov., sp. nov., an autotrophic, elemental sulfur disproportionating bacterium isolated from sulfidic karst sediment, and proposal of Thiovibrionaceae fam. nov.</title>
        <authorList>
            <person name="Aronson H."/>
            <person name="Thomas C."/>
            <person name="Bhattacharyya M."/>
            <person name="Eckstein S."/>
            <person name="Jensen S."/>
            <person name="Barco R."/>
            <person name="Macalady J."/>
            <person name="Amend J."/>
        </authorList>
    </citation>
    <scope>NUCLEOTIDE SEQUENCE</scope>
    <source>
        <strain evidence="4">RS19-109</strain>
    </source>
</reference>
<accession>A0A9X4MFK4</accession>
<dbReference type="InterPro" id="IPR012327">
    <property type="entry name" value="MeTrfase_D12"/>
</dbReference>
<reference evidence="4" key="2">
    <citation type="submission" date="2022-10" db="EMBL/GenBank/DDBJ databases">
        <authorList>
            <person name="Aronson H.S."/>
        </authorList>
    </citation>
    <scope>NUCLEOTIDE SEQUENCE</scope>
    <source>
        <strain evidence="4">RS19-109</strain>
    </source>
</reference>
<dbReference type="Gene3D" id="3.40.50.150">
    <property type="entry name" value="Vaccinia Virus protein VP39"/>
    <property type="match status" value="2"/>
</dbReference>
<evidence type="ECO:0000256" key="2">
    <source>
        <dbReference type="ARBA" id="ARBA00022679"/>
    </source>
</evidence>
<gene>
    <name evidence="4" type="ORF">OLX77_04670</name>
</gene>
<evidence type="ECO:0000313" key="5">
    <source>
        <dbReference type="Proteomes" id="UP001154240"/>
    </source>
</evidence>
<name>A0A9X4MFK4_9BACT</name>
<keyword evidence="2" id="KW-0808">Transferase</keyword>
<dbReference type="GO" id="GO:0006298">
    <property type="term" value="P:mismatch repair"/>
    <property type="evidence" value="ECO:0007669"/>
    <property type="project" value="TreeGrafter"/>
</dbReference>
<evidence type="ECO:0000313" key="4">
    <source>
        <dbReference type="EMBL" id="MDG4475451.1"/>
    </source>
</evidence>
<dbReference type="PIRSF" id="PIRSF000398">
    <property type="entry name" value="M_m6A_EcoRV"/>
    <property type="match status" value="1"/>
</dbReference>
<keyword evidence="3" id="KW-0949">S-adenosyl-L-methionine</keyword>
<evidence type="ECO:0000256" key="3">
    <source>
        <dbReference type="ARBA" id="ARBA00022691"/>
    </source>
</evidence>
<dbReference type="PANTHER" id="PTHR30481">
    <property type="entry name" value="DNA ADENINE METHYLASE"/>
    <property type="match status" value="1"/>
</dbReference>
<sequence>MGSLIPYFGGKTRLAKRIIEKIPAHGCYVEVFAGSATVLFTKEPSRAEVLNDFDQELVTLYRVIKHHPLEFHRQFELSLVSRDEFARMLQVVPETLTDIQRAVRYFYLQKNSFGGKVTGQTFGTSTSGPPRLNLFNLERTIHDAWLRLAQVTIERLDFRKLIPKYDRPHTLFFLDPPYWQIPGYRHDFKEQDFHDLASTLSSIQGRFLMTINDTAEVREIFRMFKIEEVKLRYSMSRNGNARSKEHTELLVANY</sequence>
<dbReference type="PANTHER" id="PTHR30481:SF4">
    <property type="entry name" value="SITE-SPECIFIC DNA-METHYLTRANSFERASE (ADENINE-SPECIFIC)"/>
    <property type="match status" value="1"/>
</dbReference>
<dbReference type="InterPro" id="IPR029063">
    <property type="entry name" value="SAM-dependent_MTases_sf"/>
</dbReference>
<dbReference type="GO" id="GO:0009307">
    <property type="term" value="P:DNA restriction-modification system"/>
    <property type="evidence" value="ECO:0007669"/>
    <property type="project" value="InterPro"/>
</dbReference>
<dbReference type="GO" id="GO:0043565">
    <property type="term" value="F:sequence-specific DNA binding"/>
    <property type="evidence" value="ECO:0007669"/>
    <property type="project" value="TreeGrafter"/>
</dbReference>
<dbReference type="SUPFAM" id="SSF53335">
    <property type="entry name" value="S-adenosyl-L-methionine-dependent methyltransferases"/>
    <property type="match status" value="1"/>
</dbReference>
<dbReference type="GO" id="GO:0009007">
    <property type="term" value="F:site-specific DNA-methyltransferase (adenine-specific) activity"/>
    <property type="evidence" value="ECO:0007669"/>
    <property type="project" value="UniProtKB-EC"/>
</dbReference>
<dbReference type="PRINTS" id="PR00505">
    <property type="entry name" value="D12N6MTFRASE"/>
</dbReference>
<proteinExistence type="predicted"/>
<dbReference type="GO" id="GO:1904047">
    <property type="term" value="F:S-adenosyl-L-methionine binding"/>
    <property type="evidence" value="ECO:0007669"/>
    <property type="project" value="TreeGrafter"/>
</dbReference>
<dbReference type="InterPro" id="IPR012263">
    <property type="entry name" value="M_m6A_EcoRV"/>
</dbReference>
<dbReference type="AlphaFoldDB" id="A0A9X4MFK4"/>
<keyword evidence="5" id="KW-1185">Reference proteome</keyword>